<comment type="caution">
    <text evidence="1">The sequence shown here is derived from an EMBL/GenBank/DDBJ whole genome shotgun (WGS) entry which is preliminary data.</text>
</comment>
<gene>
    <name evidence="1" type="ORF">F4820DRAFT_99984</name>
</gene>
<dbReference type="Proteomes" id="UP001497700">
    <property type="component" value="Unassembled WGS sequence"/>
</dbReference>
<dbReference type="EMBL" id="MU393436">
    <property type="protein sequence ID" value="KAI4868629.1"/>
    <property type="molecule type" value="Genomic_DNA"/>
</dbReference>
<evidence type="ECO:0000313" key="1">
    <source>
        <dbReference type="EMBL" id="KAI4868629.1"/>
    </source>
</evidence>
<protein>
    <submittedName>
        <fullName evidence="1">Uncharacterized protein</fullName>
    </submittedName>
</protein>
<name>A0ACB9Z9Z2_9PEZI</name>
<evidence type="ECO:0000313" key="2">
    <source>
        <dbReference type="Proteomes" id="UP001497700"/>
    </source>
</evidence>
<proteinExistence type="predicted"/>
<reference evidence="1 2" key="1">
    <citation type="journal article" date="2022" name="New Phytol.">
        <title>Ecological generalism drives hyperdiversity of secondary metabolite gene clusters in xylarialean endophytes.</title>
        <authorList>
            <person name="Franco M.E.E."/>
            <person name="Wisecaver J.H."/>
            <person name="Arnold A.E."/>
            <person name="Ju Y.M."/>
            <person name="Slot J.C."/>
            <person name="Ahrendt S."/>
            <person name="Moore L.P."/>
            <person name="Eastman K.E."/>
            <person name="Scott K."/>
            <person name="Konkel Z."/>
            <person name="Mondo S.J."/>
            <person name="Kuo A."/>
            <person name="Hayes R.D."/>
            <person name="Haridas S."/>
            <person name="Andreopoulos B."/>
            <person name="Riley R."/>
            <person name="LaButti K."/>
            <person name="Pangilinan J."/>
            <person name="Lipzen A."/>
            <person name="Amirebrahimi M."/>
            <person name="Yan J."/>
            <person name="Adam C."/>
            <person name="Keymanesh K."/>
            <person name="Ng V."/>
            <person name="Louie K."/>
            <person name="Northen T."/>
            <person name="Drula E."/>
            <person name="Henrissat B."/>
            <person name="Hsieh H.M."/>
            <person name="Youens-Clark K."/>
            <person name="Lutzoni F."/>
            <person name="Miadlikowska J."/>
            <person name="Eastwood D.C."/>
            <person name="Hamelin R.C."/>
            <person name="Grigoriev I.V."/>
            <person name="U'Ren J.M."/>
        </authorList>
    </citation>
    <scope>NUCLEOTIDE SEQUENCE [LARGE SCALE GENOMIC DNA]</scope>
    <source>
        <strain evidence="1 2">CBS 119005</strain>
    </source>
</reference>
<accession>A0ACB9Z9Z2</accession>
<organism evidence="1 2">
    <name type="scientific">Hypoxylon rubiginosum</name>
    <dbReference type="NCBI Taxonomy" id="110542"/>
    <lineage>
        <taxon>Eukaryota</taxon>
        <taxon>Fungi</taxon>
        <taxon>Dikarya</taxon>
        <taxon>Ascomycota</taxon>
        <taxon>Pezizomycotina</taxon>
        <taxon>Sordariomycetes</taxon>
        <taxon>Xylariomycetidae</taxon>
        <taxon>Xylariales</taxon>
        <taxon>Hypoxylaceae</taxon>
        <taxon>Hypoxylon</taxon>
    </lineage>
</organism>
<sequence>MALWQLKTSSSRRSPTAIVIACSIGLSLLFLWNHHYYHHDVPPSPTSRIDAAPQQQSPQRPGREDAAAAATIDLSRARAPFVSWPLRRVCAEETTYVPGLTFICDSNSGGPGNIRNYVLTCVRYAVEAGATALVLPTIRARSPDDPASLFRERRPFSYMFDEPHFRAGLAAACPRLAVYATVEDVPGARIKAEREGRTVDKIIERVTPKHFGGSRAGCDQRDPHRYADQFGPAFREHLRASAAERGWAASNAVDNPRLMRLSWGVLWDWPVLRDGPEFAASFGGLLRFRPDVLDLADAITGAMRALAGATRGTEAAAGPAFLGVHLRTEADALAGWPSYENQTRNYLREAAGRGYQGRAAYLASGNETEARKFGKEAMANLQLDVRSKYGLLEGRRYEEELARLRALSWDQQALVDFVVLLNCDYFVGVSPSSFSINVALKRHLKEEGLYTRPWKVGGRGDGRSWLVGRYDRYWEDWLFMFDGMWS</sequence>
<keyword evidence="2" id="KW-1185">Reference proteome</keyword>